<name>A0A135I5Y4_9GAMM</name>
<dbReference type="InterPro" id="IPR047057">
    <property type="entry name" value="MerR_fam"/>
</dbReference>
<dbReference type="GO" id="GO:0003700">
    <property type="term" value="F:DNA-binding transcription factor activity"/>
    <property type="evidence" value="ECO:0007669"/>
    <property type="project" value="InterPro"/>
</dbReference>
<keyword evidence="7" id="KW-1185">Reference proteome</keyword>
<evidence type="ECO:0000259" key="5">
    <source>
        <dbReference type="PROSITE" id="PS50937"/>
    </source>
</evidence>
<dbReference type="PRINTS" id="PR00040">
    <property type="entry name" value="HTHMERR"/>
</dbReference>
<dbReference type="Proteomes" id="UP000070529">
    <property type="component" value="Unassembled WGS sequence"/>
</dbReference>
<dbReference type="Gene3D" id="1.10.1660.10">
    <property type="match status" value="1"/>
</dbReference>
<keyword evidence="3" id="KW-0238">DNA-binding</keyword>
<dbReference type="InterPro" id="IPR009061">
    <property type="entry name" value="DNA-bd_dom_put_sf"/>
</dbReference>
<keyword evidence="4" id="KW-0804">Transcription</keyword>
<dbReference type="Pfam" id="PF13411">
    <property type="entry name" value="MerR_1"/>
    <property type="match status" value="1"/>
</dbReference>
<keyword evidence="1" id="KW-0678">Repressor</keyword>
<proteinExistence type="predicted"/>
<evidence type="ECO:0000313" key="7">
    <source>
        <dbReference type="Proteomes" id="UP000070529"/>
    </source>
</evidence>
<dbReference type="PROSITE" id="PS50937">
    <property type="entry name" value="HTH_MERR_2"/>
    <property type="match status" value="1"/>
</dbReference>
<protein>
    <submittedName>
        <fullName evidence="6">MerR family transcriptional regulator</fullName>
    </submittedName>
</protein>
<dbReference type="GO" id="GO:0003677">
    <property type="term" value="F:DNA binding"/>
    <property type="evidence" value="ECO:0007669"/>
    <property type="project" value="UniProtKB-KW"/>
</dbReference>
<evidence type="ECO:0000256" key="1">
    <source>
        <dbReference type="ARBA" id="ARBA00022491"/>
    </source>
</evidence>
<dbReference type="SUPFAM" id="SSF46955">
    <property type="entry name" value="Putative DNA-binding domain"/>
    <property type="match status" value="1"/>
</dbReference>
<feature type="domain" description="HTH merR-type" evidence="5">
    <location>
        <begin position="1"/>
        <end position="70"/>
    </location>
</feature>
<evidence type="ECO:0000256" key="2">
    <source>
        <dbReference type="ARBA" id="ARBA00023015"/>
    </source>
</evidence>
<dbReference type="PANTHER" id="PTHR30204:SF69">
    <property type="entry name" value="MERR-FAMILY TRANSCRIPTIONAL REGULATOR"/>
    <property type="match status" value="1"/>
</dbReference>
<dbReference type="PANTHER" id="PTHR30204">
    <property type="entry name" value="REDOX-CYCLING DRUG-SENSING TRANSCRIPTIONAL ACTIVATOR SOXR"/>
    <property type="match status" value="1"/>
</dbReference>
<dbReference type="STRING" id="294935.ATN88_16470"/>
<accession>A0A135I5Y4</accession>
<evidence type="ECO:0000256" key="3">
    <source>
        <dbReference type="ARBA" id="ARBA00023125"/>
    </source>
</evidence>
<dbReference type="OrthoDB" id="9802039at2"/>
<reference evidence="6 7" key="1">
    <citation type="submission" date="2015-11" db="EMBL/GenBank/DDBJ databases">
        <title>Genomic Taxonomy of the Vibrionaceae.</title>
        <authorList>
            <person name="Gomez-Gil B."/>
            <person name="Enciso-Ibarra J."/>
        </authorList>
    </citation>
    <scope>NUCLEOTIDE SEQUENCE [LARGE SCALE GENOMIC DNA]</scope>
    <source>
        <strain evidence="6 7">CAIM 912</strain>
    </source>
</reference>
<evidence type="ECO:0000313" key="6">
    <source>
        <dbReference type="EMBL" id="KXF80860.1"/>
    </source>
</evidence>
<dbReference type="EMBL" id="LNTY01000049">
    <property type="protein sequence ID" value="KXF80860.1"/>
    <property type="molecule type" value="Genomic_DNA"/>
</dbReference>
<keyword evidence="2" id="KW-0805">Transcription regulation</keyword>
<dbReference type="InterPro" id="IPR000551">
    <property type="entry name" value="MerR-type_HTH_dom"/>
</dbReference>
<sequence>MLSVTQLARKTGISRTTVLYYERAGLITPTNRSDNGYRWYGDNEIKRLETIVAYRAYGLPVSEIASLLEHNDTITQEVVLKEQFNALELEIKKLRQQQKAIVLLLEQNIQSEQEMVNKDRWVAIMEAAGFSEQDMHNWHIQFEKMEPQGHEDFLKSLSIDDDEVKKIRQWSQQPAQKA</sequence>
<gene>
    <name evidence="6" type="ORF">ATN88_16470</name>
</gene>
<dbReference type="SMART" id="SM00422">
    <property type="entry name" value="HTH_MERR"/>
    <property type="match status" value="1"/>
</dbReference>
<dbReference type="AlphaFoldDB" id="A0A135I5Y4"/>
<comment type="caution">
    <text evidence="6">The sequence shown here is derived from an EMBL/GenBank/DDBJ whole genome shotgun (WGS) entry which is preliminary data.</text>
</comment>
<evidence type="ECO:0000256" key="4">
    <source>
        <dbReference type="ARBA" id="ARBA00023163"/>
    </source>
</evidence>
<organism evidence="6 7">
    <name type="scientific">Enterovibrio coralii</name>
    <dbReference type="NCBI Taxonomy" id="294935"/>
    <lineage>
        <taxon>Bacteria</taxon>
        <taxon>Pseudomonadati</taxon>
        <taxon>Pseudomonadota</taxon>
        <taxon>Gammaproteobacteria</taxon>
        <taxon>Vibrionales</taxon>
        <taxon>Vibrionaceae</taxon>
        <taxon>Enterovibrio</taxon>
    </lineage>
</organism>
<dbReference type="RefSeq" id="WP_067418900.1">
    <property type="nucleotide sequence ID" value="NZ_LNTY01000049.1"/>
</dbReference>